<dbReference type="Proteomes" id="UP000007803">
    <property type="component" value="Chromosome"/>
</dbReference>
<name>E0UT80_SULAO</name>
<dbReference type="SUPFAM" id="SSF53448">
    <property type="entry name" value="Nucleotide-diphospho-sugar transferases"/>
    <property type="match status" value="1"/>
</dbReference>
<dbReference type="GO" id="GO:0005829">
    <property type="term" value="C:cytosol"/>
    <property type="evidence" value="ECO:0007669"/>
    <property type="project" value="TreeGrafter"/>
</dbReference>
<dbReference type="KEGG" id="sua:Saut_0134"/>
<evidence type="ECO:0000313" key="1">
    <source>
        <dbReference type="EMBL" id="ADN08183.1"/>
    </source>
</evidence>
<dbReference type="eggNOG" id="COG1861">
    <property type="taxonomic scope" value="Bacteria"/>
</dbReference>
<organism evidence="1 2">
    <name type="scientific">Sulfurimonas autotrophica (strain ATCC BAA-671 / DSM 16294 / JCM 11897 / OK10)</name>
    <dbReference type="NCBI Taxonomy" id="563040"/>
    <lineage>
        <taxon>Bacteria</taxon>
        <taxon>Pseudomonadati</taxon>
        <taxon>Campylobacterota</taxon>
        <taxon>Epsilonproteobacteria</taxon>
        <taxon>Campylobacterales</taxon>
        <taxon>Sulfurimonadaceae</taxon>
        <taxon>Sulfurimonas</taxon>
    </lineage>
</organism>
<gene>
    <name evidence="1" type="ordered locus">Saut_0134</name>
</gene>
<accession>E0UT80</accession>
<reference evidence="2" key="1">
    <citation type="journal article" date="2010" name="Stand. Genomic Sci.">
        <title>Complete genome sequence of Sulfurimonas autotrophica type strain (OK10).</title>
        <authorList>
            <person name="Sikorski J."/>
            <person name="Munk C."/>
            <person name="Lapidus A."/>
            <person name="Djao O."/>
            <person name="Lucas S."/>
            <person name="Glavina Del Rio T."/>
            <person name="Nolan M."/>
            <person name="Tice H."/>
            <person name="Han C."/>
            <person name="Cheng J."/>
            <person name="Tapia R."/>
            <person name="Goodwin L."/>
            <person name="Pitluck S."/>
            <person name="Liolios K."/>
            <person name="Ivanova N."/>
            <person name="Mavromatis K."/>
            <person name="Mikhailova N."/>
            <person name="Pati A."/>
            <person name="Sims D."/>
            <person name="Meincke L."/>
            <person name="Brettin T."/>
            <person name="Detter J."/>
            <person name="Chen A."/>
            <person name="Palaniappan K."/>
            <person name="Land M."/>
            <person name="Hauser L."/>
            <person name="Chang Y."/>
            <person name="Jeffries C."/>
            <person name="Rohde M."/>
            <person name="Lang E."/>
            <person name="Spring S."/>
            <person name="Goker M."/>
            <person name="Woyke T."/>
            <person name="Bristow J."/>
            <person name="Eisen J."/>
            <person name="Markowitz V."/>
            <person name="Hugenholtz P."/>
            <person name="Kyrpides N."/>
            <person name="Klenk H."/>
        </authorList>
    </citation>
    <scope>NUCLEOTIDE SEQUENCE [LARGE SCALE GENOMIC DNA]</scope>
    <source>
        <strain evidence="2">ATCC BAA-671 / DSM 16294 / JCM 11897 / OK10</strain>
    </source>
</reference>
<proteinExistence type="predicted"/>
<protein>
    <submittedName>
        <fullName evidence="1">Acylneuraminate cytidylyltransferase</fullName>
    </submittedName>
</protein>
<dbReference type="AlphaFoldDB" id="E0UT80"/>
<evidence type="ECO:0000313" key="2">
    <source>
        <dbReference type="Proteomes" id="UP000007803"/>
    </source>
</evidence>
<dbReference type="Pfam" id="PF02348">
    <property type="entry name" value="CTP_transf_3"/>
    <property type="match status" value="1"/>
</dbReference>
<dbReference type="Gene3D" id="3.90.550.10">
    <property type="entry name" value="Spore Coat Polysaccharide Biosynthesis Protein SpsA, Chain A"/>
    <property type="match status" value="1"/>
</dbReference>
<keyword evidence="1" id="KW-0808">Transferase</keyword>
<keyword evidence="2" id="KW-1185">Reference proteome</keyword>
<dbReference type="GO" id="GO:0016779">
    <property type="term" value="F:nucleotidyltransferase activity"/>
    <property type="evidence" value="ECO:0007669"/>
    <property type="project" value="UniProtKB-KW"/>
</dbReference>
<dbReference type="PANTHER" id="PTHR42866:SF1">
    <property type="entry name" value="SPORE COAT POLYSACCHARIDE BIOSYNTHESIS PROTEIN SPSF"/>
    <property type="match status" value="1"/>
</dbReference>
<dbReference type="EMBL" id="CP002205">
    <property type="protein sequence ID" value="ADN08183.1"/>
    <property type="molecule type" value="Genomic_DNA"/>
</dbReference>
<dbReference type="InterPro" id="IPR029044">
    <property type="entry name" value="Nucleotide-diphossugar_trans"/>
</dbReference>
<dbReference type="CDD" id="cd02518">
    <property type="entry name" value="GT2_SpsF"/>
    <property type="match status" value="1"/>
</dbReference>
<dbReference type="PANTHER" id="PTHR42866">
    <property type="entry name" value="3-DEOXY-MANNO-OCTULOSONATE CYTIDYLYLTRANSFERASE"/>
    <property type="match status" value="1"/>
</dbReference>
<dbReference type="InterPro" id="IPR003329">
    <property type="entry name" value="Cytidylyl_trans"/>
</dbReference>
<sequence>MAKQIVALLQARTDSTRLPGKVLKKLLDTPMIIHELHRISKSKYITELILATSDEASDDDLSQVIIHHGFNIYRGSKNNVLKRFIDALKKLNLNDDDIVVRLTGDCPVHDSKIIDETISAFLETDCDYLTNSVKPIYPDGLDVEVFTYASLKMANKLTKKPSQVEHATPFIRDSGLFKTVNLLKKEVYPQWRLTVDEPEDFIVIEKIYNHFGNNNFSLTDIISYLEKNPDIININSHINRNEGYLKSVEEDLRQKDT</sequence>
<dbReference type="STRING" id="563040.Saut_0134"/>
<dbReference type="OrthoDB" id="9805604at2"/>
<keyword evidence="1" id="KW-0548">Nucleotidyltransferase</keyword>
<dbReference type="HOGENOM" id="CLU_072501_0_0_7"/>
<dbReference type="RefSeq" id="WP_013325939.1">
    <property type="nucleotide sequence ID" value="NC_014506.1"/>
</dbReference>